<evidence type="ECO:0000313" key="6">
    <source>
        <dbReference type="Proteomes" id="UP000007490"/>
    </source>
</evidence>
<dbReference type="eggNOG" id="arCOG02545">
    <property type="taxonomic scope" value="Archaea"/>
</dbReference>
<evidence type="ECO:0000256" key="1">
    <source>
        <dbReference type="ARBA" id="ARBA00022729"/>
    </source>
</evidence>
<evidence type="ECO:0000259" key="2">
    <source>
        <dbReference type="Pfam" id="PF05048"/>
    </source>
</evidence>
<dbReference type="eggNOG" id="arCOG02552">
    <property type="taxonomic scope" value="Archaea"/>
</dbReference>
<dbReference type="STRING" id="877455.Metbo_0881"/>
<dbReference type="Pfam" id="PF13205">
    <property type="entry name" value="Big_5"/>
    <property type="match status" value="1"/>
</dbReference>
<feature type="domain" description="SbsA Ig-like" evidence="3">
    <location>
        <begin position="731"/>
        <end position="825"/>
    </location>
</feature>
<dbReference type="Gene3D" id="2.160.20.10">
    <property type="entry name" value="Single-stranded right-handed beta-helix, Pectin lyase-like"/>
    <property type="match status" value="2"/>
</dbReference>
<feature type="domain" description="Right handed beta helix" evidence="4">
    <location>
        <begin position="464"/>
        <end position="599"/>
    </location>
</feature>
<keyword evidence="6" id="KW-1185">Reference proteome</keyword>
<gene>
    <name evidence="5" type="ordered locus">Metbo_0881</name>
</gene>
<dbReference type="InterPro" id="IPR011050">
    <property type="entry name" value="Pectin_lyase_fold/virulence"/>
</dbReference>
<dbReference type="AlphaFoldDB" id="F0TBQ3"/>
<evidence type="ECO:0000313" key="5">
    <source>
        <dbReference type="EMBL" id="ADZ09130.1"/>
    </source>
</evidence>
<keyword evidence="1" id="KW-0732">Signal</keyword>
<dbReference type="Pfam" id="PF05048">
    <property type="entry name" value="NosD"/>
    <property type="match status" value="1"/>
</dbReference>
<dbReference type="InterPro" id="IPR032812">
    <property type="entry name" value="SbsA_Ig"/>
</dbReference>
<evidence type="ECO:0000259" key="4">
    <source>
        <dbReference type="Pfam" id="PF13229"/>
    </source>
</evidence>
<dbReference type="InterPro" id="IPR007742">
    <property type="entry name" value="NosD_dom"/>
</dbReference>
<dbReference type="InterPro" id="IPR006626">
    <property type="entry name" value="PbH1"/>
</dbReference>
<accession>F0TBQ3</accession>
<dbReference type="GeneID" id="10277330"/>
<dbReference type="Pfam" id="PF13229">
    <property type="entry name" value="Beta_helix"/>
    <property type="match status" value="1"/>
</dbReference>
<proteinExistence type="predicted"/>
<dbReference type="EMBL" id="CP002551">
    <property type="protein sequence ID" value="ADZ09130.1"/>
    <property type="molecule type" value="Genomic_DNA"/>
</dbReference>
<dbReference type="OrthoDB" id="36243at2157"/>
<dbReference type="InterPro" id="IPR039448">
    <property type="entry name" value="Beta_helix"/>
</dbReference>
<reference evidence="6" key="1">
    <citation type="submission" date="2011-02" db="EMBL/GenBank/DDBJ databases">
        <title>Complete sequence of Methanobacterium sp. AL-21.</title>
        <authorList>
            <consortium name="US DOE Joint Genome Institute"/>
            <person name="Lucas S."/>
            <person name="Copeland A."/>
            <person name="Lapidus A."/>
            <person name="Cheng J.-F."/>
            <person name="Goodwin L."/>
            <person name="Pitluck S."/>
            <person name="Chertkov O."/>
            <person name="Detter J.C."/>
            <person name="Han C."/>
            <person name="Tapia R."/>
            <person name="Land M."/>
            <person name="Hauser L."/>
            <person name="Kyrpides N."/>
            <person name="Ivanova N."/>
            <person name="Mikhailova N."/>
            <person name="Pagani I."/>
            <person name="Cadillo-Quiroz H."/>
            <person name="Imachi H."/>
            <person name="Zinder S."/>
            <person name="Liu W."/>
            <person name="Woyke T."/>
        </authorList>
    </citation>
    <scope>NUCLEOTIDE SEQUENCE [LARGE SCALE GENOMIC DNA]</scope>
    <source>
        <strain evidence="6">AL-21</strain>
    </source>
</reference>
<dbReference type="Proteomes" id="UP000007490">
    <property type="component" value="Chromosome"/>
</dbReference>
<dbReference type="SUPFAM" id="SSF51126">
    <property type="entry name" value="Pectin lyase-like"/>
    <property type="match status" value="1"/>
</dbReference>
<dbReference type="InterPro" id="IPR012334">
    <property type="entry name" value="Pectin_lyas_fold"/>
</dbReference>
<dbReference type="SMART" id="SM00710">
    <property type="entry name" value="PbH1"/>
    <property type="match status" value="15"/>
</dbReference>
<sequence>MEKKIVLYMMLVGIFIFCVQSVSASTISVHPGDCIQSAIDKSSNGDTILVYDKNNAAYTYKESLYINKKIHLKSSGKVTIEAKNTSSAVVTVNSQGSGSSIQNFDMTQTNYCIVINNANSCYISGNKIKGTSLVGIQFYGDVSNSKVFYNQITGVDSRVGNGISFEYGYCSYNNVSGNTVSNFLNGILFNDRSECNSVENNILTCTGRSGVGIYATDNSRSMRIIGNTVSGAEDGIAVQQMGNSVATDYLINANKLNGNNNGMWIRLENSTVSNNLANSNILSGIDLTGRYNNILCNNASYNGICGITISGVCNDDYNVVSKNVLNHNMAGINSASQRSYYYKNTVSYNTKNGMIVTANHSSLTYNNINNNGGSGVLCIGLSNLIKSNQISKNNLGIYLQMASAADYNTVSYNNVYCNQNGINSASPYSQLCHNNVSSNTENGIINNAGHVSISSNMIKNNKCSGILSIGTYNSFTSNNISGNSMGICLQQASDADNNSIKSNSVTYNKNGVNSACSYSNFVYNTINNNNGTGVTITGSECNIYGNSLSYNKVAGLTITGSYNNVTQNSIYNNLYGASFSSALAAVFNFNRVVGNTYQLYQPSNEGTLLNAQFNWWGSNLRPVKVYGAFNFSRWLVLRLSTVKSQIAGTSSCVVADLNHDWQGKDVSSLGHVKNGFTIYFHSTLGTISSNAKTVNGTATTWFKAVNLGTANINTVLDSQKTPRSVSVYSAVRFINVAQNAINVSNTKTIQLTYSMPIKFGSKVSIELKSSSGKKISICPSIKSNVLTISHATLARGTKYALVIHTGTITDMNNKPMPLYSLSFTTAK</sequence>
<organism evidence="5 6">
    <name type="scientific">Methanobacterium lacus (strain AL-21)</name>
    <dbReference type="NCBI Taxonomy" id="877455"/>
    <lineage>
        <taxon>Archaea</taxon>
        <taxon>Methanobacteriati</taxon>
        <taxon>Methanobacteriota</taxon>
        <taxon>Methanomada group</taxon>
        <taxon>Methanobacteria</taxon>
        <taxon>Methanobacteriales</taxon>
        <taxon>Methanobacteriaceae</taxon>
        <taxon>Methanobacterium</taxon>
    </lineage>
</organism>
<protein>
    <submittedName>
        <fullName evidence="5">Parallel beta-helix repeat</fullName>
    </submittedName>
</protein>
<dbReference type="KEGG" id="mel:Metbo_0881"/>
<reference evidence="5 6" key="2">
    <citation type="journal article" date="2014" name="Int. J. Syst. Evol. Microbiol.">
        <title>Methanobacterium paludis sp. nov. and a novel strain of Methanobacterium lacus isolated from northern peatlands.</title>
        <authorList>
            <person name="Cadillo-Quiroz H."/>
            <person name="Brauer S.L."/>
            <person name="Goodson N."/>
            <person name="Yavitt J.B."/>
            <person name="Zinder S.H."/>
        </authorList>
    </citation>
    <scope>NUCLEOTIDE SEQUENCE [LARGE SCALE GENOMIC DNA]</scope>
    <source>
        <strain evidence="5 6">AL-21</strain>
    </source>
</reference>
<evidence type="ECO:0000259" key="3">
    <source>
        <dbReference type="Pfam" id="PF13205"/>
    </source>
</evidence>
<name>F0TBQ3_METLA</name>
<feature type="domain" description="Periplasmic copper-binding protein NosD beta helix" evidence="2">
    <location>
        <begin position="42"/>
        <end position="229"/>
    </location>
</feature>
<dbReference type="HOGENOM" id="CLU_342452_0_0_2"/>
<dbReference type="RefSeq" id="WP_013644481.1">
    <property type="nucleotide sequence ID" value="NC_015216.1"/>
</dbReference>